<dbReference type="SUPFAM" id="SSF53807">
    <property type="entry name" value="Helical backbone' metal receptor"/>
    <property type="match status" value="1"/>
</dbReference>
<comment type="subcellular location">
    <subcellularLocation>
        <location evidence="1">Cell envelope</location>
    </subcellularLocation>
</comment>
<dbReference type="InterPro" id="IPR051313">
    <property type="entry name" value="Bact_iron-sidero_bind"/>
</dbReference>
<dbReference type="RefSeq" id="WP_085494145.1">
    <property type="nucleotide sequence ID" value="NZ_FXAZ01000002.1"/>
</dbReference>
<dbReference type="PROSITE" id="PS51257">
    <property type="entry name" value="PROKAR_LIPOPROTEIN"/>
    <property type="match status" value="1"/>
</dbReference>
<dbReference type="Proteomes" id="UP000193834">
    <property type="component" value="Unassembled WGS sequence"/>
</dbReference>
<protein>
    <submittedName>
        <fullName evidence="7">Iron complex transport system substrate-binding protein</fullName>
    </submittedName>
</protein>
<feature type="region of interest" description="Disordered" evidence="5">
    <location>
        <begin position="32"/>
        <end position="60"/>
    </location>
</feature>
<dbReference type="PROSITE" id="PS50983">
    <property type="entry name" value="FE_B12_PBP"/>
    <property type="match status" value="1"/>
</dbReference>
<evidence type="ECO:0000256" key="2">
    <source>
        <dbReference type="ARBA" id="ARBA00008814"/>
    </source>
</evidence>
<evidence type="ECO:0000256" key="1">
    <source>
        <dbReference type="ARBA" id="ARBA00004196"/>
    </source>
</evidence>
<evidence type="ECO:0000313" key="8">
    <source>
        <dbReference type="Proteomes" id="UP000193834"/>
    </source>
</evidence>
<keyword evidence="8" id="KW-1185">Reference proteome</keyword>
<feature type="compositionally biased region" description="Polar residues" evidence="5">
    <location>
        <begin position="40"/>
        <end position="53"/>
    </location>
</feature>
<evidence type="ECO:0000313" key="7">
    <source>
        <dbReference type="EMBL" id="SMG33878.1"/>
    </source>
</evidence>
<feature type="domain" description="Fe/B12 periplasmic-binding" evidence="6">
    <location>
        <begin position="78"/>
        <end position="337"/>
    </location>
</feature>
<evidence type="ECO:0000256" key="3">
    <source>
        <dbReference type="ARBA" id="ARBA00022448"/>
    </source>
</evidence>
<dbReference type="Pfam" id="PF01497">
    <property type="entry name" value="Peripla_BP_2"/>
    <property type="match status" value="1"/>
</dbReference>
<proteinExistence type="inferred from homology"/>
<dbReference type="OrthoDB" id="2417096at2"/>
<dbReference type="STRING" id="1852522.SAMN06295960_1903"/>
<dbReference type="PANTHER" id="PTHR30532:SF29">
    <property type="entry name" value="FE(3+) DICITRATE-BINDING PERIPLASMIC PROTEIN"/>
    <property type="match status" value="1"/>
</dbReference>
<evidence type="ECO:0000256" key="5">
    <source>
        <dbReference type="SAM" id="MobiDB-lite"/>
    </source>
</evidence>
<accession>A0A1X7JZU1</accession>
<comment type="similarity">
    <text evidence="2">Belongs to the bacterial solute-binding protein 8 family.</text>
</comment>
<dbReference type="GO" id="GO:0030288">
    <property type="term" value="C:outer membrane-bounded periplasmic space"/>
    <property type="evidence" value="ECO:0007669"/>
    <property type="project" value="TreeGrafter"/>
</dbReference>
<gene>
    <name evidence="7" type="ORF">SAMN06295960_1903</name>
</gene>
<organism evidence="7 8">
    <name type="scientific">Paenibacillus aquistagni</name>
    <dbReference type="NCBI Taxonomy" id="1852522"/>
    <lineage>
        <taxon>Bacteria</taxon>
        <taxon>Bacillati</taxon>
        <taxon>Bacillota</taxon>
        <taxon>Bacilli</taxon>
        <taxon>Bacillales</taxon>
        <taxon>Paenibacillaceae</taxon>
        <taxon>Paenibacillus</taxon>
    </lineage>
</organism>
<dbReference type="Gene3D" id="3.40.50.1980">
    <property type="entry name" value="Nitrogenase molybdenum iron protein domain"/>
    <property type="match status" value="2"/>
</dbReference>
<dbReference type="GO" id="GO:1901678">
    <property type="term" value="P:iron coordination entity transport"/>
    <property type="evidence" value="ECO:0007669"/>
    <property type="project" value="UniProtKB-ARBA"/>
</dbReference>
<dbReference type="InterPro" id="IPR002491">
    <property type="entry name" value="ABC_transptr_periplasmic_BD"/>
</dbReference>
<keyword evidence="4" id="KW-0732">Signal</keyword>
<evidence type="ECO:0000259" key="6">
    <source>
        <dbReference type="PROSITE" id="PS50983"/>
    </source>
</evidence>
<name>A0A1X7JZU1_9BACL</name>
<dbReference type="AlphaFoldDB" id="A0A1X7JZU1"/>
<evidence type="ECO:0000256" key="4">
    <source>
        <dbReference type="ARBA" id="ARBA00022729"/>
    </source>
</evidence>
<sequence length="337" mass="36535">MLDNDRTAPIRKSQWLLLSLLVLALLASACGSPKEEGKDATSNQPPTSAQESSGENKTHEPKVMKDAMGHEVHIPANPSHIIASYLEDHLVALGVKPVAQWSVPNGVQDYLSEGLNGVPTIPYNLPVEEVLNHEPDLLIIGDEALVQNGLYDQYAKIAPTYVLGSETAKDWRKALKTIGDILDLSDKAEQVLKDYEQKAAATKEKLKPLGERSAAILWLTNKQFYLVDETVSSGTVLYQDLGIKSPNLISEIPAASRASWNPISLEKLAMLDADDIFIVNSDKAAGADEVTNTALWQSIPAVKAGHVHEMDPKGSWLYSGAVAGSKVMDDVIEALKP</sequence>
<keyword evidence="3" id="KW-0813">Transport</keyword>
<reference evidence="7 8" key="1">
    <citation type="submission" date="2017-04" db="EMBL/GenBank/DDBJ databases">
        <authorList>
            <person name="Afonso C.L."/>
            <person name="Miller P.J."/>
            <person name="Scott M.A."/>
            <person name="Spackman E."/>
            <person name="Goraichik I."/>
            <person name="Dimitrov K.M."/>
            <person name="Suarez D.L."/>
            <person name="Swayne D.E."/>
        </authorList>
    </citation>
    <scope>NUCLEOTIDE SEQUENCE [LARGE SCALE GENOMIC DNA]</scope>
    <source>
        <strain evidence="7 8">11</strain>
    </source>
</reference>
<dbReference type="PANTHER" id="PTHR30532">
    <property type="entry name" value="IRON III DICITRATE-BINDING PERIPLASMIC PROTEIN"/>
    <property type="match status" value="1"/>
</dbReference>
<dbReference type="EMBL" id="FXAZ01000002">
    <property type="protein sequence ID" value="SMG33878.1"/>
    <property type="molecule type" value="Genomic_DNA"/>
</dbReference>